<accession>A0ACB9QKU5</accession>
<dbReference type="Proteomes" id="UP001057402">
    <property type="component" value="Chromosome 6"/>
</dbReference>
<name>A0ACB9QKU5_9MYRT</name>
<dbReference type="EMBL" id="CM042885">
    <property type="protein sequence ID" value="KAI4367135.1"/>
    <property type="molecule type" value="Genomic_DNA"/>
</dbReference>
<sequence length="997" mass="112621">MSSPDNKRFKFDVFLSFRGTDTRRNFTDHLFAALTRKGIFAFRDDEELERGEAISDQLLKAIEDSRSAVVVLSPNYASSPWCLDELVKILECKKASEMMVFPIFYNVEPSHVRYQKGSFEDAFKNFEDKQRIDTARLQKWREALKEVADLSGFSSMNTHEATFIEDIVNRLFRILGNRFSGIPSELVGVEARLQIVEEALDIKLDGSRSVGIAGMGGSGKTTLARVVYERMLHLFDAGSFLSDVREVSKNSVGLVNLQKQLLRETIGKKEIKPYTKEDGVAIIRSRLQHRKILVVLDDVDDIEQASHLVGDLSWFGPGSRIIITSRDKHLLNNVDYTYEVKLLDEGESLTLFRQFSFKKAPAGEEFESLSLKFCGYCSGLPLALKVLGSFLTGRRVEEWVSTLEELKDIPNMKISDILKISYNGLNDNQKKVFLYVACFFHGYMERNVADLVRYLQYYPEINMSVLKERSLIFNFNERVGMHDLLRELGKNIVLQESKAESGRQSLLWRLDDICNVLDDCTGTEAVEGLILDVPVVERQQHFLPENPNGLAKLTGLKLLMVRGWDMTCSEESKFLSNRIRVLCWDNYPFGLLPSGFRPSNLHCLALTSGLVRSLQGHNKIFAKLERLDLQYSKNLKDIPNLSNLPNLKFLILEGCAELVEVCSSGPHHASITCINLKGCASLTRLPEILEFPNLEFLSLGGCSRLDSFPEISPPMGKLNYLYLDGTAISELPPSIGFLIGLLIFTAANCHELRTLPDTFSDLEYLEHVNLSGCRSLERLPQNFGRLKRLRELHLDEKVIAELPPNFEFPGLEYFRTEGCSNFERFGEICSGMEKLNYLHTDGIAVAELPSSMKHLVSQVALFAQEGYPPERLANTLLTWQLFGVAGRSRLPLPNPRPFKRLGTLNPGGTSHSGVSRVVEPTPREAVRYQGMEDLFLRSRPRVKGVPTLSGGIENIRKLRPNEAGAEEIRRSAESHRNQLISVAGNLPAQLRRHNNRD</sequence>
<evidence type="ECO:0000313" key="2">
    <source>
        <dbReference type="Proteomes" id="UP001057402"/>
    </source>
</evidence>
<evidence type="ECO:0000313" key="1">
    <source>
        <dbReference type="EMBL" id="KAI4367135.1"/>
    </source>
</evidence>
<organism evidence="1 2">
    <name type="scientific">Melastoma candidum</name>
    <dbReference type="NCBI Taxonomy" id="119954"/>
    <lineage>
        <taxon>Eukaryota</taxon>
        <taxon>Viridiplantae</taxon>
        <taxon>Streptophyta</taxon>
        <taxon>Embryophyta</taxon>
        <taxon>Tracheophyta</taxon>
        <taxon>Spermatophyta</taxon>
        <taxon>Magnoliopsida</taxon>
        <taxon>eudicotyledons</taxon>
        <taxon>Gunneridae</taxon>
        <taxon>Pentapetalae</taxon>
        <taxon>rosids</taxon>
        <taxon>malvids</taxon>
        <taxon>Myrtales</taxon>
        <taxon>Melastomataceae</taxon>
        <taxon>Melastomatoideae</taxon>
        <taxon>Melastomateae</taxon>
        <taxon>Melastoma</taxon>
    </lineage>
</organism>
<reference evidence="2" key="1">
    <citation type="journal article" date="2023" name="Front. Plant Sci.">
        <title>Chromosomal-level genome assembly of Melastoma candidum provides insights into trichome evolution.</title>
        <authorList>
            <person name="Zhong Y."/>
            <person name="Wu W."/>
            <person name="Sun C."/>
            <person name="Zou P."/>
            <person name="Liu Y."/>
            <person name="Dai S."/>
            <person name="Zhou R."/>
        </authorList>
    </citation>
    <scope>NUCLEOTIDE SEQUENCE [LARGE SCALE GENOMIC DNA]</scope>
</reference>
<comment type="caution">
    <text evidence="1">The sequence shown here is derived from an EMBL/GenBank/DDBJ whole genome shotgun (WGS) entry which is preliminary data.</text>
</comment>
<proteinExistence type="predicted"/>
<gene>
    <name evidence="1" type="ORF">MLD38_022905</name>
</gene>
<protein>
    <submittedName>
        <fullName evidence="1">Uncharacterized protein</fullName>
    </submittedName>
</protein>
<keyword evidence="2" id="KW-1185">Reference proteome</keyword>